<organism evidence="2 3">
    <name type="scientific">Portunus trituberculatus</name>
    <name type="common">Swimming crab</name>
    <name type="synonym">Neptunus trituberculatus</name>
    <dbReference type="NCBI Taxonomy" id="210409"/>
    <lineage>
        <taxon>Eukaryota</taxon>
        <taxon>Metazoa</taxon>
        <taxon>Ecdysozoa</taxon>
        <taxon>Arthropoda</taxon>
        <taxon>Crustacea</taxon>
        <taxon>Multicrustacea</taxon>
        <taxon>Malacostraca</taxon>
        <taxon>Eumalacostraca</taxon>
        <taxon>Eucarida</taxon>
        <taxon>Decapoda</taxon>
        <taxon>Pleocyemata</taxon>
        <taxon>Brachyura</taxon>
        <taxon>Eubrachyura</taxon>
        <taxon>Portunoidea</taxon>
        <taxon>Portunidae</taxon>
        <taxon>Portuninae</taxon>
        <taxon>Portunus</taxon>
    </lineage>
</organism>
<keyword evidence="3" id="KW-1185">Reference proteome</keyword>
<feature type="region of interest" description="Disordered" evidence="1">
    <location>
        <begin position="1"/>
        <end position="35"/>
    </location>
</feature>
<proteinExistence type="predicted"/>
<sequence>MQKQLYETAQLGRGHTSAPYQRPANDERFTPGQSRLGRGCLKGVTVVRARPAGRQKLSKFGSPTTRTGRGTGLLALAVFFGMGTKFSK</sequence>
<dbReference type="EMBL" id="VSRR010000004">
    <property type="protein sequence ID" value="MPC07598.1"/>
    <property type="molecule type" value="Genomic_DNA"/>
</dbReference>
<name>A0A5B7CEE5_PORTR</name>
<evidence type="ECO:0000313" key="3">
    <source>
        <dbReference type="Proteomes" id="UP000324222"/>
    </source>
</evidence>
<accession>A0A5B7CEE5</accession>
<reference evidence="2 3" key="1">
    <citation type="submission" date="2019-05" db="EMBL/GenBank/DDBJ databases">
        <title>Another draft genome of Portunus trituberculatus and its Hox gene families provides insights of decapod evolution.</title>
        <authorList>
            <person name="Jeong J.-H."/>
            <person name="Song I."/>
            <person name="Kim S."/>
            <person name="Choi T."/>
            <person name="Kim D."/>
            <person name="Ryu S."/>
            <person name="Kim W."/>
        </authorList>
    </citation>
    <scope>NUCLEOTIDE SEQUENCE [LARGE SCALE GENOMIC DNA]</scope>
    <source>
        <tissue evidence="2">Muscle</tissue>
    </source>
</reference>
<comment type="caution">
    <text evidence="2">The sequence shown here is derived from an EMBL/GenBank/DDBJ whole genome shotgun (WGS) entry which is preliminary data.</text>
</comment>
<evidence type="ECO:0000256" key="1">
    <source>
        <dbReference type="SAM" id="MobiDB-lite"/>
    </source>
</evidence>
<gene>
    <name evidence="2" type="ORF">E2C01_000162</name>
</gene>
<protein>
    <submittedName>
        <fullName evidence="2">Uncharacterized protein</fullName>
    </submittedName>
</protein>
<evidence type="ECO:0000313" key="2">
    <source>
        <dbReference type="EMBL" id="MPC07598.1"/>
    </source>
</evidence>
<dbReference type="AlphaFoldDB" id="A0A5B7CEE5"/>
<dbReference type="Proteomes" id="UP000324222">
    <property type="component" value="Unassembled WGS sequence"/>
</dbReference>